<dbReference type="InterPro" id="IPR000387">
    <property type="entry name" value="Tyr_Pase_dom"/>
</dbReference>
<dbReference type="AlphaFoldDB" id="A0A4R1HDY3"/>
<evidence type="ECO:0000313" key="3">
    <source>
        <dbReference type="Proteomes" id="UP000295560"/>
    </source>
</evidence>
<sequence length="256" mass="27106">MDRAVPWDGFANTRGLGGLPLRGGGTTTAGVFRSATLRFVTPAGWDDAWVAGVRTVLDLRNDDELVPRADAPLPGSAVFRDAPTTAAPPSEMDRVRVPLDDVDDVALWDEIRSSGLDGTPLYYPLFAARKPERCADAVRAVARARPGGIVFHCGAGRDRTGLLALLLLSLAGVSREAIADDYAEAARTVPSVLAAIGAPDQDALIDASLRRHGTTVHSAALDAVDRIDAEAVLREGGLTDDEITATRARFSSHFNV</sequence>
<name>A0A4R1HDY3_PSEEN</name>
<dbReference type="Gene3D" id="3.90.190.10">
    <property type="entry name" value="Protein tyrosine phosphatase superfamily"/>
    <property type="match status" value="1"/>
</dbReference>
<dbReference type="PROSITE" id="PS50056">
    <property type="entry name" value="TYR_PHOSPHATASE_2"/>
    <property type="match status" value="1"/>
</dbReference>
<dbReference type="PROSITE" id="PS00383">
    <property type="entry name" value="TYR_PHOSPHATASE_1"/>
    <property type="match status" value="1"/>
</dbReference>
<dbReference type="InterPro" id="IPR029021">
    <property type="entry name" value="Prot-tyrosine_phosphatase-like"/>
</dbReference>
<dbReference type="InterPro" id="IPR026893">
    <property type="entry name" value="Tyr/Ser_Pase_IphP-type"/>
</dbReference>
<keyword evidence="3" id="KW-1185">Reference proteome</keyword>
<protein>
    <submittedName>
        <fullName evidence="2">Protein tyrosine/serine phosphatase</fullName>
    </submittedName>
</protein>
<proteinExistence type="predicted"/>
<dbReference type="Pfam" id="PF13350">
    <property type="entry name" value="Y_phosphatase3"/>
    <property type="match status" value="1"/>
</dbReference>
<gene>
    <name evidence="2" type="ORF">EV378_4219</name>
</gene>
<dbReference type="GO" id="GO:0004721">
    <property type="term" value="F:phosphoprotein phosphatase activity"/>
    <property type="evidence" value="ECO:0007669"/>
    <property type="project" value="InterPro"/>
</dbReference>
<dbReference type="SUPFAM" id="SSF52799">
    <property type="entry name" value="(Phosphotyrosine protein) phosphatases II"/>
    <property type="match status" value="1"/>
</dbReference>
<dbReference type="Proteomes" id="UP000295560">
    <property type="component" value="Unassembled WGS sequence"/>
</dbReference>
<comment type="caution">
    <text evidence="2">The sequence shown here is derived from an EMBL/GenBank/DDBJ whole genome shotgun (WGS) entry which is preliminary data.</text>
</comment>
<feature type="domain" description="Tyrosine specific protein phosphatases" evidence="1">
    <location>
        <begin position="132"/>
        <end position="168"/>
    </location>
</feature>
<dbReference type="InterPro" id="IPR016130">
    <property type="entry name" value="Tyr_Pase_AS"/>
</dbReference>
<accession>A0A4R1HDY3</accession>
<reference evidence="2 3" key="1">
    <citation type="submission" date="2019-03" db="EMBL/GenBank/DDBJ databases">
        <title>Sequencing the genomes of 1000 actinobacteria strains.</title>
        <authorList>
            <person name="Klenk H.-P."/>
        </authorList>
    </citation>
    <scope>NUCLEOTIDE SEQUENCE [LARGE SCALE GENOMIC DNA]</scope>
    <source>
        <strain evidence="2 3">DSM 44969</strain>
    </source>
</reference>
<evidence type="ECO:0000259" key="1">
    <source>
        <dbReference type="PROSITE" id="PS50056"/>
    </source>
</evidence>
<evidence type="ECO:0000313" key="2">
    <source>
        <dbReference type="EMBL" id="TCK20264.1"/>
    </source>
</evidence>
<dbReference type="EMBL" id="SMFZ01000002">
    <property type="protein sequence ID" value="TCK20264.1"/>
    <property type="molecule type" value="Genomic_DNA"/>
</dbReference>
<organism evidence="2 3">
    <name type="scientific">Pseudonocardia endophytica</name>
    <dbReference type="NCBI Taxonomy" id="401976"/>
    <lineage>
        <taxon>Bacteria</taxon>
        <taxon>Bacillati</taxon>
        <taxon>Actinomycetota</taxon>
        <taxon>Actinomycetes</taxon>
        <taxon>Pseudonocardiales</taxon>
        <taxon>Pseudonocardiaceae</taxon>
        <taxon>Pseudonocardia</taxon>
    </lineage>
</organism>